<gene>
    <name evidence="1" type="ORF">COK81_23470</name>
</gene>
<accession>A0A9X7AWR7</accession>
<dbReference type="Proteomes" id="UP000225910">
    <property type="component" value="Unassembled WGS sequence"/>
</dbReference>
<dbReference type="EMBL" id="NVCU01000250">
    <property type="protein sequence ID" value="PFT85479.1"/>
    <property type="molecule type" value="Genomic_DNA"/>
</dbReference>
<evidence type="ECO:0000313" key="2">
    <source>
        <dbReference type="Proteomes" id="UP000225910"/>
    </source>
</evidence>
<protein>
    <submittedName>
        <fullName evidence="1">Uncharacterized protein</fullName>
    </submittedName>
</protein>
<evidence type="ECO:0000313" key="1">
    <source>
        <dbReference type="EMBL" id="PFT85479.1"/>
    </source>
</evidence>
<comment type="caution">
    <text evidence="1">The sequence shown here is derived from an EMBL/GenBank/DDBJ whole genome shotgun (WGS) entry which is preliminary data.</text>
</comment>
<organism evidence="1 2">
    <name type="scientific">Bacillus thuringiensis</name>
    <dbReference type="NCBI Taxonomy" id="1428"/>
    <lineage>
        <taxon>Bacteria</taxon>
        <taxon>Bacillati</taxon>
        <taxon>Bacillota</taxon>
        <taxon>Bacilli</taxon>
        <taxon>Bacillales</taxon>
        <taxon>Bacillaceae</taxon>
        <taxon>Bacillus</taxon>
        <taxon>Bacillus cereus group</taxon>
    </lineage>
</organism>
<proteinExistence type="predicted"/>
<reference evidence="1 2" key="1">
    <citation type="submission" date="2017-09" db="EMBL/GenBank/DDBJ databases">
        <title>Large-scale bioinformatics analysis of Bacillus genomes uncovers conserved roles of natural products in bacterial physiology.</title>
        <authorList>
            <consortium name="Agbiome Team Llc"/>
            <person name="Bleich R.M."/>
            <person name="Grubbs K.J."/>
            <person name="Santa Maria K.C."/>
            <person name="Allen S.E."/>
            <person name="Farag S."/>
            <person name="Shank E.A."/>
            <person name="Bowers A."/>
        </authorList>
    </citation>
    <scope>NUCLEOTIDE SEQUENCE [LARGE SCALE GENOMIC DNA]</scope>
    <source>
        <strain evidence="1 2">AFS064137</strain>
    </source>
</reference>
<dbReference type="AlphaFoldDB" id="A0A9X7AWR7"/>
<name>A0A9X7AWR7_BACTU</name>
<sequence length="61" mass="7356">MITITKTNWYRHSMPKSYTCIQHNKAASKKLTARRVDNRRNFIHGIKEYGHMWPMDSMNQM</sequence>